<proteinExistence type="predicted"/>
<evidence type="ECO:0000313" key="2">
    <source>
        <dbReference type="Proteomes" id="UP000003053"/>
    </source>
</evidence>
<evidence type="ECO:0000313" key="1">
    <source>
        <dbReference type="EMBL" id="EAR13052.1"/>
    </source>
</evidence>
<dbReference type="STRING" id="313594.PI23P_10500"/>
<dbReference type="AlphaFoldDB" id="A4C0V9"/>
<accession>A4C0V9</accession>
<reference evidence="1 2" key="1">
    <citation type="submission" date="2006-02" db="EMBL/GenBank/DDBJ databases">
        <authorList>
            <person name="Murray A."/>
            <person name="Staley J."/>
            <person name="Ferriera S."/>
            <person name="Johnson J."/>
            <person name="Kravitz S."/>
            <person name="Halpern A."/>
            <person name="Remington K."/>
            <person name="Beeson K."/>
            <person name="Tran B."/>
            <person name="Rogers Y.-H."/>
            <person name="Friedman R."/>
            <person name="Venter J.C."/>
        </authorList>
    </citation>
    <scope>NUCLEOTIDE SEQUENCE [LARGE SCALE GENOMIC DNA]</scope>
    <source>
        <strain evidence="1 2">23-P</strain>
    </source>
</reference>
<dbReference type="EMBL" id="AAOG01000002">
    <property type="protein sequence ID" value="EAR13052.1"/>
    <property type="molecule type" value="Genomic_DNA"/>
</dbReference>
<comment type="caution">
    <text evidence="1">The sequence shown here is derived from an EMBL/GenBank/DDBJ whole genome shotgun (WGS) entry which is preliminary data.</text>
</comment>
<dbReference type="RefSeq" id="WP_004570720.1">
    <property type="nucleotide sequence ID" value="NZ_CH724148.1"/>
</dbReference>
<gene>
    <name evidence="1" type="ORF">PI23P_10500</name>
</gene>
<organism evidence="1 2">
    <name type="scientific">Polaribacter irgensii 23-P</name>
    <dbReference type="NCBI Taxonomy" id="313594"/>
    <lineage>
        <taxon>Bacteria</taxon>
        <taxon>Pseudomonadati</taxon>
        <taxon>Bacteroidota</taxon>
        <taxon>Flavobacteriia</taxon>
        <taxon>Flavobacteriales</taxon>
        <taxon>Flavobacteriaceae</taxon>
    </lineage>
</organism>
<name>A4C0V9_9FLAO</name>
<dbReference type="HOGENOM" id="CLU_2718880_0_0_10"/>
<dbReference type="Proteomes" id="UP000003053">
    <property type="component" value="Unassembled WGS sequence"/>
</dbReference>
<sequence length="72" mass="7542">MEVDQGTVGIAPIDLKNLYGTISPDSGLSHHNDANAILLLGPSNQNLVIDEGAIGNNSFIYSSSDAFVLRNG</sequence>
<protein>
    <submittedName>
        <fullName evidence="1">Uncharacterized protein</fullName>
    </submittedName>
</protein>
<keyword evidence="2" id="KW-1185">Reference proteome</keyword>